<dbReference type="GO" id="GO:0005524">
    <property type="term" value="F:ATP binding"/>
    <property type="evidence" value="ECO:0007669"/>
    <property type="project" value="UniProtKB-KW"/>
</dbReference>
<dbReference type="Pfam" id="PF02682">
    <property type="entry name" value="CT_C_D"/>
    <property type="match status" value="1"/>
</dbReference>
<evidence type="ECO:0000259" key="4">
    <source>
        <dbReference type="SMART" id="SM00796"/>
    </source>
</evidence>
<dbReference type="GO" id="GO:0016787">
    <property type="term" value="F:hydrolase activity"/>
    <property type="evidence" value="ECO:0007669"/>
    <property type="project" value="UniProtKB-KW"/>
</dbReference>
<evidence type="ECO:0000313" key="5">
    <source>
        <dbReference type="EMBL" id="ABM56162.1"/>
    </source>
</evidence>
<name>A1WEV5_VEREI</name>
<dbReference type="STRING" id="391735.Veis_0372"/>
<dbReference type="SUPFAM" id="SSF160467">
    <property type="entry name" value="PH0987 N-terminal domain-like"/>
    <property type="match status" value="1"/>
</dbReference>
<reference evidence="6" key="1">
    <citation type="submission" date="2006-12" db="EMBL/GenBank/DDBJ databases">
        <title>Complete sequence of chromosome 1 of Verminephrobacter eiseniae EF01-2.</title>
        <authorList>
            <person name="Copeland A."/>
            <person name="Lucas S."/>
            <person name="Lapidus A."/>
            <person name="Barry K."/>
            <person name="Detter J.C."/>
            <person name="Glavina del Rio T."/>
            <person name="Dalin E."/>
            <person name="Tice H."/>
            <person name="Pitluck S."/>
            <person name="Chertkov O."/>
            <person name="Brettin T."/>
            <person name="Bruce D."/>
            <person name="Han C."/>
            <person name="Tapia R."/>
            <person name="Gilna P."/>
            <person name="Schmutz J."/>
            <person name="Larimer F."/>
            <person name="Land M."/>
            <person name="Hauser L."/>
            <person name="Kyrpides N."/>
            <person name="Kim E."/>
            <person name="Stahl D."/>
            <person name="Richardson P."/>
        </authorList>
    </citation>
    <scope>NUCLEOTIDE SEQUENCE [LARGE SCALE GENOMIC DNA]</scope>
    <source>
        <strain evidence="6">EF01-2</strain>
    </source>
</reference>
<dbReference type="KEGG" id="vei:Veis_0372"/>
<dbReference type="InterPro" id="IPR010016">
    <property type="entry name" value="PxpB"/>
</dbReference>
<dbReference type="PANTHER" id="PTHR34698:SF2">
    <property type="entry name" value="5-OXOPROLINASE SUBUNIT B"/>
    <property type="match status" value="1"/>
</dbReference>
<dbReference type="PANTHER" id="PTHR34698">
    <property type="entry name" value="5-OXOPROLINASE SUBUNIT B"/>
    <property type="match status" value="1"/>
</dbReference>
<gene>
    <name evidence="5" type="ordered locus">Veis_0372</name>
</gene>
<dbReference type="SMART" id="SM00796">
    <property type="entry name" value="AHS1"/>
    <property type="match status" value="1"/>
</dbReference>
<protein>
    <submittedName>
        <fullName evidence="5">Allophanate hydrolase subunit 1</fullName>
    </submittedName>
</protein>
<evidence type="ECO:0000256" key="1">
    <source>
        <dbReference type="ARBA" id="ARBA00022741"/>
    </source>
</evidence>
<organism evidence="5 6">
    <name type="scientific">Verminephrobacter eiseniae (strain EF01-2)</name>
    <dbReference type="NCBI Taxonomy" id="391735"/>
    <lineage>
        <taxon>Bacteria</taxon>
        <taxon>Pseudomonadati</taxon>
        <taxon>Pseudomonadota</taxon>
        <taxon>Betaproteobacteria</taxon>
        <taxon>Burkholderiales</taxon>
        <taxon>Comamonadaceae</taxon>
        <taxon>Verminephrobacter</taxon>
    </lineage>
</organism>
<keyword evidence="1" id="KW-0547">Nucleotide-binding</keyword>
<feature type="domain" description="Carboxyltransferase" evidence="4">
    <location>
        <begin position="10"/>
        <end position="226"/>
    </location>
</feature>
<dbReference type="GeneID" id="76459105"/>
<dbReference type="RefSeq" id="WP_011808179.1">
    <property type="nucleotide sequence ID" value="NC_008786.1"/>
</dbReference>
<dbReference type="HOGENOM" id="CLU_020207_1_0_4"/>
<proteinExistence type="predicted"/>
<dbReference type="Proteomes" id="UP000000374">
    <property type="component" value="Chromosome"/>
</dbReference>
<keyword evidence="6" id="KW-1185">Reference proteome</keyword>
<dbReference type="InterPro" id="IPR029000">
    <property type="entry name" value="Cyclophilin-like_dom_sf"/>
</dbReference>
<sequence>MSLATQKIDWRIVASGDSCLVVEIRTAPAAGRIDPVLASQWAGAAATALRQAGLPGVTDVVPAMVTVGVHYRPQALQSLALPGESSYQAAARVVAALLEPLEWQEAQAARVVEVPVCYGGEHGPDLASVAAACGLSPQGLIDLHAGAQVRVLMMGFAPGLPYIGSFDTRLAVPRRPQPRMAVPGGSIGLANRQSVIYPFTLPGGWSLIGRTPMQLFDPNRDPACLLQAGDGLRFVPISAATFGALAGAR</sequence>
<keyword evidence="2 5" id="KW-0378">Hydrolase</keyword>
<dbReference type="OrthoDB" id="9778567at2"/>
<dbReference type="NCBIfam" id="TIGR00370">
    <property type="entry name" value="5-oxoprolinase subunit PxpB"/>
    <property type="match status" value="1"/>
</dbReference>
<evidence type="ECO:0000256" key="2">
    <source>
        <dbReference type="ARBA" id="ARBA00022801"/>
    </source>
</evidence>
<dbReference type="eggNOG" id="COG2049">
    <property type="taxonomic scope" value="Bacteria"/>
</dbReference>
<evidence type="ECO:0000313" key="6">
    <source>
        <dbReference type="Proteomes" id="UP000000374"/>
    </source>
</evidence>
<keyword evidence="3" id="KW-0067">ATP-binding</keyword>
<accession>A1WEV5</accession>
<dbReference type="Gene3D" id="2.40.100.10">
    <property type="entry name" value="Cyclophilin-like"/>
    <property type="match status" value="1"/>
</dbReference>
<evidence type="ECO:0000256" key="3">
    <source>
        <dbReference type="ARBA" id="ARBA00022840"/>
    </source>
</evidence>
<dbReference type="AlphaFoldDB" id="A1WEV5"/>
<dbReference type="SUPFAM" id="SSF50891">
    <property type="entry name" value="Cyclophilin-like"/>
    <property type="match status" value="1"/>
</dbReference>
<dbReference type="InterPro" id="IPR003833">
    <property type="entry name" value="CT_C_D"/>
</dbReference>
<dbReference type="Gene3D" id="3.30.1360.40">
    <property type="match status" value="1"/>
</dbReference>
<dbReference type="EMBL" id="CP000542">
    <property type="protein sequence ID" value="ABM56162.1"/>
    <property type="molecule type" value="Genomic_DNA"/>
</dbReference>